<dbReference type="Pfam" id="PF13361">
    <property type="entry name" value="UvrD_C"/>
    <property type="match status" value="1"/>
</dbReference>
<dbReference type="GO" id="GO:0005829">
    <property type="term" value="C:cytosol"/>
    <property type="evidence" value="ECO:0007669"/>
    <property type="project" value="TreeGrafter"/>
</dbReference>
<dbReference type="Gene3D" id="3.40.50.300">
    <property type="entry name" value="P-loop containing nucleotide triphosphate hydrolases"/>
    <property type="match status" value="3"/>
</dbReference>
<dbReference type="AlphaFoldDB" id="A0A2M6WX85"/>
<evidence type="ECO:0000256" key="6">
    <source>
        <dbReference type="ARBA" id="ARBA00023125"/>
    </source>
</evidence>
<evidence type="ECO:0000313" key="14">
    <source>
        <dbReference type="EMBL" id="PIT97359.1"/>
    </source>
</evidence>
<keyword evidence="2 11" id="KW-0547">Nucleotide-binding</keyword>
<feature type="domain" description="UvrD-like helicase ATP-binding" evidence="12">
    <location>
        <begin position="7"/>
        <end position="293"/>
    </location>
</feature>
<dbReference type="Gene3D" id="1.10.10.160">
    <property type="match status" value="1"/>
</dbReference>
<evidence type="ECO:0000256" key="7">
    <source>
        <dbReference type="ARBA" id="ARBA00023235"/>
    </source>
</evidence>
<evidence type="ECO:0000259" key="12">
    <source>
        <dbReference type="PROSITE" id="PS51198"/>
    </source>
</evidence>
<organism evidence="14 15">
    <name type="scientific">Candidatus Berkelbacteria bacterium CG10_big_fil_rev_8_21_14_0_10_41_12</name>
    <dbReference type="NCBI Taxonomy" id="1974513"/>
    <lineage>
        <taxon>Bacteria</taxon>
        <taxon>Candidatus Berkelbacteria</taxon>
    </lineage>
</organism>
<evidence type="ECO:0000256" key="9">
    <source>
        <dbReference type="ARBA" id="ARBA00034808"/>
    </source>
</evidence>
<evidence type="ECO:0000256" key="8">
    <source>
        <dbReference type="ARBA" id="ARBA00034617"/>
    </source>
</evidence>
<keyword evidence="4 11" id="KW-0347">Helicase</keyword>
<keyword evidence="3 11" id="KW-0378">Hydrolase</keyword>
<dbReference type="InterPro" id="IPR014017">
    <property type="entry name" value="DNA_helicase_UvrD-like_C"/>
</dbReference>
<dbReference type="InterPro" id="IPR014016">
    <property type="entry name" value="UvrD-like_ATP-bd"/>
</dbReference>
<keyword evidence="5 11" id="KW-0067">ATP-binding</keyword>
<dbReference type="Gene3D" id="1.10.486.10">
    <property type="entry name" value="PCRA, domain 4"/>
    <property type="match status" value="2"/>
</dbReference>
<evidence type="ECO:0000256" key="4">
    <source>
        <dbReference type="ARBA" id="ARBA00022806"/>
    </source>
</evidence>
<dbReference type="Proteomes" id="UP000228596">
    <property type="component" value="Unassembled WGS sequence"/>
</dbReference>
<protein>
    <recommendedName>
        <fullName evidence="9">DNA 3'-5' helicase</fullName>
        <ecNumber evidence="9">5.6.2.4</ecNumber>
    </recommendedName>
</protein>
<dbReference type="GO" id="GO:0043138">
    <property type="term" value="F:3'-5' DNA helicase activity"/>
    <property type="evidence" value="ECO:0007669"/>
    <property type="project" value="UniProtKB-EC"/>
</dbReference>
<comment type="catalytic activity">
    <reaction evidence="10">
        <text>ATP + H2O = ADP + phosphate + H(+)</text>
        <dbReference type="Rhea" id="RHEA:13065"/>
        <dbReference type="ChEBI" id="CHEBI:15377"/>
        <dbReference type="ChEBI" id="CHEBI:15378"/>
        <dbReference type="ChEBI" id="CHEBI:30616"/>
        <dbReference type="ChEBI" id="CHEBI:43474"/>
        <dbReference type="ChEBI" id="CHEBI:456216"/>
        <dbReference type="EC" id="5.6.2.4"/>
    </reaction>
</comment>
<feature type="binding site" evidence="11">
    <location>
        <begin position="28"/>
        <end position="35"/>
    </location>
    <ligand>
        <name>ATP</name>
        <dbReference type="ChEBI" id="CHEBI:30616"/>
    </ligand>
</feature>
<reference evidence="15" key="1">
    <citation type="submission" date="2017-09" db="EMBL/GenBank/DDBJ databases">
        <title>Depth-based differentiation of microbial function through sediment-hosted aquifers and enrichment of novel symbionts in the deep terrestrial subsurface.</title>
        <authorList>
            <person name="Probst A.J."/>
            <person name="Ladd B."/>
            <person name="Jarett J.K."/>
            <person name="Geller-Mcgrath D.E."/>
            <person name="Sieber C.M.K."/>
            <person name="Emerson J.B."/>
            <person name="Anantharaman K."/>
            <person name="Thomas B.C."/>
            <person name="Malmstrom R."/>
            <person name="Stieglmeier M."/>
            <person name="Klingl A."/>
            <person name="Woyke T."/>
            <person name="Ryan C.M."/>
            <person name="Banfield J.F."/>
        </authorList>
    </citation>
    <scope>NUCLEOTIDE SEQUENCE [LARGE SCALE GENOMIC DNA]</scope>
</reference>
<dbReference type="PANTHER" id="PTHR11070">
    <property type="entry name" value="UVRD / RECB / PCRA DNA HELICASE FAMILY MEMBER"/>
    <property type="match status" value="1"/>
</dbReference>
<evidence type="ECO:0000313" key="15">
    <source>
        <dbReference type="Proteomes" id="UP000228596"/>
    </source>
</evidence>
<dbReference type="GO" id="GO:0000725">
    <property type="term" value="P:recombinational repair"/>
    <property type="evidence" value="ECO:0007669"/>
    <property type="project" value="TreeGrafter"/>
</dbReference>
<feature type="domain" description="UvrD-like helicase C-terminal" evidence="13">
    <location>
        <begin position="294"/>
        <end position="541"/>
    </location>
</feature>
<dbReference type="GO" id="GO:0016887">
    <property type="term" value="F:ATP hydrolysis activity"/>
    <property type="evidence" value="ECO:0007669"/>
    <property type="project" value="RHEA"/>
</dbReference>
<dbReference type="InterPro" id="IPR000212">
    <property type="entry name" value="DNA_helicase_UvrD/REP"/>
</dbReference>
<evidence type="ECO:0000256" key="11">
    <source>
        <dbReference type="PROSITE-ProRule" id="PRU00560"/>
    </source>
</evidence>
<evidence type="ECO:0000256" key="2">
    <source>
        <dbReference type="ARBA" id="ARBA00022741"/>
    </source>
</evidence>
<accession>A0A2M6WX85</accession>
<comment type="catalytic activity">
    <reaction evidence="8">
        <text>Couples ATP hydrolysis with the unwinding of duplex DNA by translocating in the 3'-5' direction.</text>
        <dbReference type="EC" id="5.6.2.4"/>
    </reaction>
</comment>
<comment type="similarity">
    <text evidence="1">Belongs to the helicase family. UvrD subfamily.</text>
</comment>
<keyword evidence="6" id="KW-0238">DNA-binding</keyword>
<dbReference type="EMBL" id="PEZV01000017">
    <property type="protein sequence ID" value="PIT97359.1"/>
    <property type="molecule type" value="Genomic_DNA"/>
</dbReference>
<dbReference type="PANTHER" id="PTHR11070:SF2">
    <property type="entry name" value="ATP-DEPENDENT DNA HELICASE SRS2"/>
    <property type="match status" value="1"/>
</dbReference>
<dbReference type="SUPFAM" id="SSF52540">
    <property type="entry name" value="P-loop containing nucleoside triphosphate hydrolases"/>
    <property type="match status" value="1"/>
</dbReference>
<dbReference type="PROSITE" id="PS51198">
    <property type="entry name" value="UVRD_HELICASE_ATP_BIND"/>
    <property type="match status" value="1"/>
</dbReference>
<dbReference type="InterPro" id="IPR013986">
    <property type="entry name" value="DExx_box_DNA_helicase_dom_sf"/>
</dbReference>
<dbReference type="InterPro" id="IPR027417">
    <property type="entry name" value="P-loop_NTPase"/>
</dbReference>
<keyword evidence="7" id="KW-0413">Isomerase</keyword>
<dbReference type="EC" id="5.6.2.4" evidence="9"/>
<proteinExistence type="inferred from homology"/>
<evidence type="ECO:0000256" key="5">
    <source>
        <dbReference type="ARBA" id="ARBA00022840"/>
    </source>
</evidence>
<comment type="caution">
    <text evidence="14">The sequence shown here is derived from an EMBL/GenBank/DDBJ whole genome shotgun (WGS) entry which is preliminary data.</text>
</comment>
<dbReference type="PROSITE" id="PS51217">
    <property type="entry name" value="UVRD_HELICASE_CTER"/>
    <property type="match status" value="1"/>
</dbReference>
<sequence>MIMDLFKDLNASQQEAVRTTKGPVLILAGAGSGKTRALTYRIAYLVSEKRIHPASILAVTFTNKAAGEIKARVKKLFSKSNMNFKVALNFPWMGTFHSICVKILRREAHIIGCPSNFTIFDEDDSIRAVKRAMDELSISPKQYNPNAIRYYISSAKCELVNSKDYESFAIDHFTKIVSKVYKSYQSILRSSEALDFDDLISKTVELFTKNPQILRAYQERFKYILVDEYQDTNEAQYRLIKLLSDLHRNIFVIGDDWQSIYAFRGAKFKNILDFNRDYPEAKVIKLEENYRSTQSILNAAQSIIKNNKVRSDKNLYSKGQVGAPVTVVELEDNKEEVEFIVDEMRALMKGEGYNYNSFVILYRTNAQSRIFEEYFLRFKIPYRVIGGVRFYQRKEVKDVVAYLRLLQNSNDSISLARVINVPPRKIGKKTLEKILSGAHDKIPKYEDFLNLIADLRKDKDILAVDLLIDRVMDKSDYRKFLDDGTEQSATRLENIEELKTVAKEHPTLEAFLEAVSLMTDIDQADFNKPAVTLMTLHSAKGLEYPIVFIVGMEEGLFPHSRALMDETELEEERRLCYVGMTRAMHRLYLSLGRMRIMYGKAQYSQPSRFLEELEKDEIDWIN</sequence>
<dbReference type="CDD" id="cd17932">
    <property type="entry name" value="DEXQc_UvrD"/>
    <property type="match status" value="1"/>
</dbReference>
<evidence type="ECO:0000256" key="3">
    <source>
        <dbReference type="ARBA" id="ARBA00022801"/>
    </source>
</evidence>
<evidence type="ECO:0000259" key="13">
    <source>
        <dbReference type="PROSITE" id="PS51217"/>
    </source>
</evidence>
<name>A0A2M6WX85_9BACT</name>
<dbReference type="Pfam" id="PF00580">
    <property type="entry name" value="UvrD-helicase"/>
    <property type="match status" value="1"/>
</dbReference>
<dbReference type="GO" id="GO:0005524">
    <property type="term" value="F:ATP binding"/>
    <property type="evidence" value="ECO:0007669"/>
    <property type="project" value="UniProtKB-UniRule"/>
</dbReference>
<gene>
    <name evidence="14" type="ORF">COT77_01940</name>
</gene>
<evidence type="ECO:0000256" key="10">
    <source>
        <dbReference type="ARBA" id="ARBA00048988"/>
    </source>
</evidence>
<dbReference type="GO" id="GO:0033202">
    <property type="term" value="C:DNA helicase complex"/>
    <property type="evidence" value="ECO:0007669"/>
    <property type="project" value="TreeGrafter"/>
</dbReference>
<dbReference type="GO" id="GO:0003677">
    <property type="term" value="F:DNA binding"/>
    <property type="evidence" value="ECO:0007669"/>
    <property type="project" value="UniProtKB-KW"/>
</dbReference>
<evidence type="ECO:0000256" key="1">
    <source>
        <dbReference type="ARBA" id="ARBA00009922"/>
    </source>
</evidence>